<evidence type="ECO:0000259" key="1">
    <source>
        <dbReference type="SMART" id="SM00228"/>
    </source>
</evidence>
<dbReference type="SUPFAM" id="SSF50156">
    <property type="entry name" value="PDZ domain-like"/>
    <property type="match status" value="1"/>
</dbReference>
<dbReference type="GO" id="GO:0030288">
    <property type="term" value="C:outer membrane-bounded periplasmic space"/>
    <property type="evidence" value="ECO:0007669"/>
    <property type="project" value="TreeGrafter"/>
</dbReference>
<evidence type="ECO:0000313" key="2">
    <source>
        <dbReference type="EMBL" id="KKK61217.1"/>
    </source>
</evidence>
<feature type="non-terminal residue" evidence="2">
    <location>
        <position position="1"/>
    </location>
</feature>
<protein>
    <recommendedName>
        <fullName evidence="1">PDZ domain-containing protein</fullName>
    </recommendedName>
</protein>
<name>A0A0F8WWF9_9ZZZZ</name>
<organism evidence="2">
    <name type="scientific">marine sediment metagenome</name>
    <dbReference type="NCBI Taxonomy" id="412755"/>
    <lineage>
        <taxon>unclassified sequences</taxon>
        <taxon>metagenomes</taxon>
        <taxon>ecological metagenomes</taxon>
    </lineage>
</organism>
<dbReference type="InterPro" id="IPR036034">
    <property type="entry name" value="PDZ_sf"/>
</dbReference>
<sequence length="362" mass="40340">LPEDANGISKALSVVATALEYANDQQKESLLAKKFVKKVVGLSLEKAADFESEGKWIDAYSHCYYWLTLLYKDNAEYKLRAESLTAKAMIEMSLKDNSCETSAERHEGIKASMLFRAVGKLDYSYVEIVDYDEMTRKALERCRLLGEVVVTPGKDLTYQCTPKQYEQWSKGIDAIEYDLGDSVVAVTRDEFLLVFDSVLALNSISLKLPREVAIAQFSEAALRGLDPFTVLVWPWQIKSFQKSMTQHFTGIGVEISKASGDLKVVSLLLDTPAYLSGLIDVEDTIVAVEGELTKDMTINCAVSKITGPKGTKVTLTMRHEGADETFDITVTRDRIIVPTVRGWQRTETGKWLYMVDPANGIG</sequence>
<comment type="caution">
    <text evidence="2">The sequence shown here is derived from an EMBL/GenBank/DDBJ whole genome shotgun (WGS) entry which is preliminary data.</text>
</comment>
<feature type="non-terminal residue" evidence="2">
    <location>
        <position position="362"/>
    </location>
</feature>
<dbReference type="CDD" id="cd06782">
    <property type="entry name" value="cpPDZ_CPP-like"/>
    <property type="match status" value="1"/>
</dbReference>
<dbReference type="SMART" id="SM00228">
    <property type="entry name" value="PDZ"/>
    <property type="match status" value="1"/>
</dbReference>
<dbReference type="PANTHER" id="PTHR32060">
    <property type="entry name" value="TAIL-SPECIFIC PROTEASE"/>
    <property type="match status" value="1"/>
</dbReference>
<gene>
    <name evidence="2" type="ORF">LCGC14_3016540</name>
</gene>
<proteinExistence type="predicted"/>
<dbReference type="EMBL" id="LAZR01062587">
    <property type="protein sequence ID" value="KKK61217.1"/>
    <property type="molecule type" value="Genomic_DNA"/>
</dbReference>
<dbReference type="PANTHER" id="PTHR32060:SF30">
    <property type="entry name" value="CARBOXY-TERMINAL PROCESSING PROTEASE CTPA"/>
    <property type="match status" value="1"/>
</dbReference>
<dbReference type="InterPro" id="IPR001478">
    <property type="entry name" value="PDZ"/>
</dbReference>
<dbReference type="Gene3D" id="2.30.42.10">
    <property type="match status" value="1"/>
</dbReference>
<dbReference type="Gene3D" id="3.30.750.44">
    <property type="match status" value="1"/>
</dbReference>
<reference evidence="2" key="1">
    <citation type="journal article" date="2015" name="Nature">
        <title>Complex archaea that bridge the gap between prokaryotes and eukaryotes.</title>
        <authorList>
            <person name="Spang A."/>
            <person name="Saw J.H."/>
            <person name="Jorgensen S.L."/>
            <person name="Zaremba-Niedzwiedzka K."/>
            <person name="Martijn J."/>
            <person name="Lind A.E."/>
            <person name="van Eijk R."/>
            <person name="Schleper C."/>
            <person name="Guy L."/>
            <person name="Ettema T.J."/>
        </authorList>
    </citation>
    <scope>NUCLEOTIDE SEQUENCE</scope>
</reference>
<dbReference type="GO" id="GO:0004175">
    <property type="term" value="F:endopeptidase activity"/>
    <property type="evidence" value="ECO:0007669"/>
    <property type="project" value="TreeGrafter"/>
</dbReference>
<feature type="domain" description="PDZ" evidence="1">
    <location>
        <begin position="249"/>
        <end position="321"/>
    </location>
</feature>
<dbReference type="Pfam" id="PF00595">
    <property type="entry name" value="PDZ"/>
    <property type="match status" value="1"/>
</dbReference>
<dbReference type="AlphaFoldDB" id="A0A0F8WWF9"/>
<dbReference type="GO" id="GO:0007165">
    <property type="term" value="P:signal transduction"/>
    <property type="evidence" value="ECO:0007669"/>
    <property type="project" value="TreeGrafter"/>
</dbReference>
<accession>A0A0F8WWF9</accession>